<dbReference type="InterPro" id="IPR036855">
    <property type="entry name" value="Znf_CCCH_sf"/>
</dbReference>
<feature type="zinc finger region" description="C3H1-type" evidence="4">
    <location>
        <begin position="332"/>
        <end position="360"/>
    </location>
</feature>
<dbReference type="Proteomes" id="UP000077266">
    <property type="component" value="Unassembled WGS sequence"/>
</dbReference>
<evidence type="ECO:0000256" key="5">
    <source>
        <dbReference type="SAM" id="Coils"/>
    </source>
</evidence>
<dbReference type="AlphaFoldDB" id="A0A165MR19"/>
<evidence type="ECO:0000256" key="2">
    <source>
        <dbReference type="ARBA" id="ARBA00022771"/>
    </source>
</evidence>
<evidence type="ECO:0000256" key="3">
    <source>
        <dbReference type="ARBA" id="ARBA00022833"/>
    </source>
</evidence>
<dbReference type="STRING" id="1314781.A0A165MR19"/>
<gene>
    <name evidence="8" type="ORF">EXIGLDRAFT_724636</name>
</gene>
<evidence type="ECO:0000313" key="8">
    <source>
        <dbReference type="EMBL" id="KZV99633.1"/>
    </source>
</evidence>
<evidence type="ECO:0000259" key="7">
    <source>
        <dbReference type="PROSITE" id="PS50103"/>
    </source>
</evidence>
<sequence length="428" mass="47411">MNDELNPAALPDRFDQLVDELSCLYKENKSRSTRLEQAEQELRITKERNEELEKRVKDLEREVGVWRLALEREEAAKEAMVKTTHGLARELTSIREDAPLIVCLIDGDGTVFSQKYLVSGQYGGRQAAQTLHRNLLESIDAEPARTHAVVCATVFCNRRGLRDTLLRAGICSAQQFSDFWVGFTQAVNMFQMVDVGPGKEAADAKLREALRVYTRMPQVMRVFFGGAHDNGYRPPLSALALDGSIDKVVLIQAHHEVAHELRTLNLENVRWDGLFMPHKLVVQTASGSGSGLQDLPSSPSTPRVAPGPPKTDGKPELPPGMRYVDNKMSLGKQKPPPCNFHYLSANCVQGAKCQYAHNFVLTPGQIAALRKMAKTTPCHIANRNQKCPLGDKCCMSHRCPNASDCALTKAGKCKWTGKNMHDPPSQSA</sequence>
<dbReference type="Pfam" id="PF25540">
    <property type="entry name" value="DUF7923"/>
    <property type="match status" value="1"/>
</dbReference>
<proteinExistence type="predicted"/>
<feature type="domain" description="C3H1-type" evidence="7">
    <location>
        <begin position="372"/>
        <end position="400"/>
    </location>
</feature>
<evidence type="ECO:0000256" key="6">
    <source>
        <dbReference type="SAM" id="MobiDB-lite"/>
    </source>
</evidence>
<feature type="coiled-coil region" evidence="5">
    <location>
        <begin position="28"/>
        <end position="76"/>
    </location>
</feature>
<dbReference type="InterPro" id="IPR000571">
    <property type="entry name" value="Znf_CCCH"/>
</dbReference>
<evidence type="ECO:0000256" key="1">
    <source>
        <dbReference type="ARBA" id="ARBA00022723"/>
    </source>
</evidence>
<feature type="zinc finger region" description="C3H1-type" evidence="4">
    <location>
        <begin position="372"/>
        <end position="400"/>
    </location>
</feature>
<evidence type="ECO:0000313" key="9">
    <source>
        <dbReference type="Proteomes" id="UP000077266"/>
    </source>
</evidence>
<dbReference type="PANTHER" id="PTHR37543">
    <property type="entry name" value="CCCH ZINC FINGER DNA BINDING PROTEIN (AFU_ORTHOLOGUE AFUA_5G12760)"/>
    <property type="match status" value="1"/>
</dbReference>
<name>A0A165MR19_EXIGL</name>
<dbReference type="InterPro" id="IPR057683">
    <property type="entry name" value="DUF7923"/>
</dbReference>
<dbReference type="SMART" id="SM00356">
    <property type="entry name" value="ZnF_C3H1"/>
    <property type="match status" value="2"/>
</dbReference>
<feature type="domain" description="C3H1-type" evidence="7">
    <location>
        <begin position="332"/>
        <end position="360"/>
    </location>
</feature>
<dbReference type="PANTHER" id="PTHR37543:SF1">
    <property type="entry name" value="CCCH ZINC FINGER DNA BINDING PROTEIN (AFU_ORTHOLOGUE AFUA_5G12760)"/>
    <property type="match status" value="1"/>
</dbReference>
<dbReference type="SUPFAM" id="SSF90229">
    <property type="entry name" value="CCCH zinc finger"/>
    <property type="match status" value="1"/>
</dbReference>
<dbReference type="OrthoDB" id="2270193at2759"/>
<protein>
    <recommendedName>
        <fullName evidence="7">C3H1-type domain-containing protein</fullName>
    </recommendedName>
</protein>
<keyword evidence="2 4" id="KW-0863">Zinc-finger</keyword>
<reference evidence="8 9" key="1">
    <citation type="journal article" date="2016" name="Mol. Biol. Evol.">
        <title>Comparative Genomics of Early-Diverging Mushroom-Forming Fungi Provides Insights into the Origins of Lignocellulose Decay Capabilities.</title>
        <authorList>
            <person name="Nagy L.G."/>
            <person name="Riley R."/>
            <person name="Tritt A."/>
            <person name="Adam C."/>
            <person name="Daum C."/>
            <person name="Floudas D."/>
            <person name="Sun H."/>
            <person name="Yadav J.S."/>
            <person name="Pangilinan J."/>
            <person name="Larsson K.H."/>
            <person name="Matsuura K."/>
            <person name="Barry K."/>
            <person name="Labutti K."/>
            <person name="Kuo R."/>
            <person name="Ohm R.A."/>
            <person name="Bhattacharya S.S."/>
            <person name="Shirouzu T."/>
            <person name="Yoshinaga Y."/>
            <person name="Martin F.M."/>
            <person name="Grigoriev I.V."/>
            <person name="Hibbett D.S."/>
        </authorList>
    </citation>
    <scope>NUCLEOTIDE SEQUENCE [LARGE SCALE GENOMIC DNA]</scope>
    <source>
        <strain evidence="8 9">HHB12029</strain>
    </source>
</reference>
<dbReference type="EMBL" id="KV425908">
    <property type="protein sequence ID" value="KZV99633.1"/>
    <property type="molecule type" value="Genomic_DNA"/>
</dbReference>
<feature type="region of interest" description="Disordered" evidence="6">
    <location>
        <begin position="286"/>
        <end position="320"/>
    </location>
</feature>
<accession>A0A165MR19</accession>
<dbReference type="InParanoid" id="A0A165MR19"/>
<dbReference type="Gene3D" id="4.10.1000.10">
    <property type="entry name" value="Zinc finger, CCCH-type"/>
    <property type="match status" value="1"/>
</dbReference>
<dbReference type="PROSITE" id="PS50103">
    <property type="entry name" value="ZF_C3H1"/>
    <property type="match status" value="2"/>
</dbReference>
<keyword evidence="9" id="KW-1185">Reference proteome</keyword>
<keyword evidence="3 4" id="KW-0862">Zinc</keyword>
<organism evidence="8 9">
    <name type="scientific">Exidia glandulosa HHB12029</name>
    <dbReference type="NCBI Taxonomy" id="1314781"/>
    <lineage>
        <taxon>Eukaryota</taxon>
        <taxon>Fungi</taxon>
        <taxon>Dikarya</taxon>
        <taxon>Basidiomycota</taxon>
        <taxon>Agaricomycotina</taxon>
        <taxon>Agaricomycetes</taxon>
        <taxon>Auriculariales</taxon>
        <taxon>Exidiaceae</taxon>
        <taxon>Exidia</taxon>
    </lineage>
</organism>
<keyword evidence="5" id="KW-0175">Coiled coil</keyword>
<keyword evidence="1 4" id="KW-0479">Metal-binding</keyword>
<dbReference type="GO" id="GO:0008270">
    <property type="term" value="F:zinc ion binding"/>
    <property type="evidence" value="ECO:0007669"/>
    <property type="project" value="UniProtKB-KW"/>
</dbReference>
<evidence type="ECO:0000256" key="4">
    <source>
        <dbReference type="PROSITE-ProRule" id="PRU00723"/>
    </source>
</evidence>